<accession>A0A1H3TLI6</accession>
<sequence length="41" mass="4405">MRPTPAHPEPVVELVTFPAEQPAGLVVVEIREHGMIVGDAD</sequence>
<evidence type="ECO:0000313" key="1">
    <source>
        <dbReference type="EMBL" id="SDZ50738.1"/>
    </source>
</evidence>
<protein>
    <submittedName>
        <fullName evidence="1">Uncharacterized protein</fullName>
    </submittedName>
</protein>
<dbReference type="STRING" id="418495.SAMN05216215_108612"/>
<organism evidence="1 2">
    <name type="scientific">Saccharopolyspora shandongensis</name>
    <dbReference type="NCBI Taxonomy" id="418495"/>
    <lineage>
        <taxon>Bacteria</taxon>
        <taxon>Bacillati</taxon>
        <taxon>Actinomycetota</taxon>
        <taxon>Actinomycetes</taxon>
        <taxon>Pseudonocardiales</taxon>
        <taxon>Pseudonocardiaceae</taxon>
        <taxon>Saccharopolyspora</taxon>
    </lineage>
</organism>
<proteinExistence type="predicted"/>
<dbReference type="AlphaFoldDB" id="A0A1H3TLI6"/>
<keyword evidence="2" id="KW-1185">Reference proteome</keyword>
<dbReference type="EMBL" id="FNOK01000086">
    <property type="protein sequence ID" value="SDZ50738.1"/>
    <property type="molecule type" value="Genomic_DNA"/>
</dbReference>
<gene>
    <name evidence="1" type="ORF">SAMN05216215_108612</name>
</gene>
<name>A0A1H3TLI6_9PSEU</name>
<dbReference type="Proteomes" id="UP000199529">
    <property type="component" value="Unassembled WGS sequence"/>
</dbReference>
<evidence type="ECO:0000313" key="2">
    <source>
        <dbReference type="Proteomes" id="UP000199529"/>
    </source>
</evidence>
<reference evidence="2" key="1">
    <citation type="submission" date="2016-10" db="EMBL/GenBank/DDBJ databases">
        <authorList>
            <person name="Varghese N."/>
            <person name="Submissions S."/>
        </authorList>
    </citation>
    <scope>NUCLEOTIDE SEQUENCE [LARGE SCALE GENOMIC DNA]</scope>
    <source>
        <strain evidence="2">CGMCC 4.3530</strain>
    </source>
</reference>